<dbReference type="AlphaFoldDB" id="C4FAB9"/>
<dbReference type="STRING" id="521003.COLINT_03012"/>
<dbReference type="HOGENOM" id="CLU_2328889_0_0_11"/>
<gene>
    <name evidence="1" type="ORF">COLINT_03012</name>
</gene>
<reference evidence="1 2" key="1">
    <citation type="submission" date="2009-04" db="EMBL/GenBank/DDBJ databases">
        <authorList>
            <person name="Weinstock G."/>
            <person name="Sodergren E."/>
            <person name="Clifton S."/>
            <person name="Fulton L."/>
            <person name="Fulton B."/>
            <person name="Courtney L."/>
            <person name="Fronick C."/>
            <person name="Harrison M."/>
            <person name="Strong C."/>
            <person name="Farmer C."/>
            <person name="Delahaunty K."/>
            <person name="Markovic C."/>
            <person name="Hall O."/>
            <person name="Minx P."/>
            <person name="Tomlinson C."/>
            <person name="Mitreva M."/>
            <person name="Nelson J."/>
            <person name="Hou S."/>
            <person name="Wollam A."/>
            <person name="Pepin K.H."/>
            <person name="Johnson M."/>
            <person name="Bhonagiri V."/>
            <person name="Nash W.E."/>
            <person name="Warren W."/>
            <person name="Chinwalla A."/>
            <person name="Mardis E.R."/>
            <person name="Wilson R.K."/>
        </authorList>
    </citation>
    <scope>NUCLEOTIDE SEQUENCE [LARGE SCALE GENOMIC DNA]</scope>
    <source>
        <strain evidence="1 2">DSM 13280</strain>
    </source>
</reference>
<proteinExistence type="predicted"/>
<organism evidence="1 2">
    <name type="scientific">Collinsella intestinalis DSM 13280</name>
    <dbReference type="NCBI Taxonomy" id="521003"/>
    <lineage>
        <taxon>Bacteria</taxon>
        <taxon>Bacillati</taxon>
        <taxon>Actinomycetota</taxon>
        <taxon>Coriobacteriia</taxon>
        <taxon>Coriobacteriales</taxon>
        <taxon>Coriobacteriaceae</taxon>
        <taxon>Collinsella</taxon>
    </lineage>
</organism>
<protein>
    <submittedName>
        <fullName evidence="1">Uncharacterized protein</fullName>
    </submittedName>
</protein>
<sequence>MWMRTWKPPRQSCAKCDEFILHYFLFEKQKEFVSLSFYHERKYDEMREDGRIFRFSSDGRVRTRRPCVNSAARELPLLYNGCSNYVGIGAGGMAGAHG</sequence>
<name>C4FAB9_9ACTN</name>
<dbReference type="Proteomes" id="UP000003295">
    <property type="component" value="Unassembled WGS sequence"/>
</dbReference>
<evidence type="ECO:0000313" key="1">
    <source>
        <dbReference type="EMBL" id="EEP44196.1"/>
    </source>
</evidence>
<accession>C4FAB9</accession>
<dbReference type="EMBL" id="ABXH02000018">
    <property type="protein sequence ID" value="EEP44196.1"/>
    <property type="molecule type" value="Genomic_DNA"/>
</dbReference>
<evidence type="ECO:0000313" key="2">
    <source>
        <dbReference type="Proteomes" id="UP000003295"/>
    </source>
</evidence>
<comment type="caution">
    <text evidence="1">The sequence shown here is derived from an EMBL/GenBank/DDBJ whole genome shotgun (WGS) entry which is preliminary data.</text>
</comment>